<evidence type="ECO:0000256" key="4">
    <source>
        <dbReference type="ARBA" id="ARBA00022741"/>
    </source>
</evidence>
<evidence type="ECO:0000256" key="8">
    <source>
        <dbReference type="ARBA" id="ARBA00023136"/>
    </source>
</evidence>
<dbReference type="SMART" id="SM00382">
    <property type="entry name" value="AAA"/>
    <property type="match status" value="1"/>
</dbReference>
<sequence length="349" mass="38199">MNKLLALNDVRIAYDDTEVVKGVTYDLQAGEIGCLLGPSGCGKTTLLRAIAGFEPIRAGSIDLKQSAVSRPGNTLAPEQRHIGMVFQDFTLFPHLNVADNIGFGISDRPGKERRKRIESLLRLVELPDAGSFFPHQLSGGQQQRIALARALAPEPSLLLMDEPFSSMDVDLRESLAREVREILKREGTTALLVTHDQHEAFAMADRIAVMQAGLIQQWDTAFNLYHTPANRFVAGFIGQGALLPVVRDNRGRLISELGPLPEVSTEASKTGNMEILLRPDDVVRQPDGVTTEVTGKAFRGADILYRLRLQSGAEILYITHGRDNFPLGETLSVGLDLDHTVLFPVAESA</sequence>
<reference evidence="10 11" key="1">
    <citation type="journal article" date="2018" name="ISME J.">
        <title>Endosymbiont genomes yield clues of tubeworm success.</title>
        <authorList>
            <person name="Li Y."/>
            <person name="Liles M.R."/>
            <person name="Halanych K.M."/>
        </authorList>
    </citation>
    <scope>NUCLEOTIDE SEQUENCE [LARGE SCALE GENOMIC DNA]</scope>
    <source>
        <strain evidence="10">A1422</strain>
    </source>
</reference>
<keyword evidence="4" id="KW-0547">Nucleotide-binding</keyword>
<keyword evidence="6" id="KW-0408">Iron</keyword>
<dbReference type="Pfam" id="PF08402">
    <property type="entry name" value="TOBE_2"/>
    <property type="match status" value="1"/>
</dbReference>
<accession>A0A370DZC9</accession>
<dbReference type="InterPro" id="IPR050093">
    <property type="entry name" value="ABC_SmlMolc_Importer"/>
</dbReference>
<dbReference type="FunFam" id="3.40.50.300:FF:000425">
    <property type="entry name" value="Probable ABC transporter, ATP-binding subunit"/>
    <property type="match status" value="1"/>
</dbReference>
<comment type="caution">
    <text evidence="10">The sequence shown here is derived from an EMBL/GenBank/DDBJ whole genome shotgun (WGS) entry which is preliminary data.</text>
</comment>
<evidence type="ECO:0000313" key="10">
    <source>
        <dbReference type="EMBL" id="RDH91936.1"/>
    </source>
</evidence>
<keyword evidence="5 10" id="KW-0067">ATP-binding</keyword>
<dbReference type="InterPro" id="IPR003439">
    <property type="entry name" value="ABC_transporter-like_ATP-bd"/>
</dbReference>
<dbReference type="InterPro" id="IPR013611">
    <property type="entry name" value="Transp-assoc_OB_typ2"/>
</dbReference>
<dbReference type="GO" id="GO:0043190">
    <property type="term" value="C:ATP-binding cassette (ABC) transporter complex"/>
    <property type="evidence" value="ECO:0007669"/>
    <property type="project" value="InterPro"/>
</dbReference>
<dbReference type="InterPro" id="IPR015853">
    <property type="entry name" value="ABC_transpr_FbpC"/>
</dbReference>
<evidence type="ECO:0000256" key="5">
    <source>
        <dbReference type="ARBA" id="ARBA00022840"/>
    </source>
</evidence>
<feature type="domain" description="ABC transporter" evidence="9">
    <location>
        <begin position="5"/>
        <end position="237"/>
    </location>
</feature>
<dbReference type="SUPFAM" id="SSF52540">
    <property type="entry name" value="P-loop containing nucleoside triphosphate hydrolases"/>
    <property type="match status" value="1"/>
</dbReference>
<keyword evidence="8" id="KW-0472">Membrane</keyword>
<dbReference type="Gene3D" id="3.40.50.300">
    <property type="entry name" value="P-loop containing nucleotide triphosphate hydrolases"/>
    <property type="match status" value="1"/>
</dbReference>
<dbReference type="PANTHER" id="PTHR42781:SF4">
    <property type="entry name" value="SPERMIDINE_PUTRESCINE IMPORT ATP-BINDING PROTEIN POTA"/>
    <property type="match status" value="1"/>
</dbReference>
<dbReference type="InterPro" id="IPR027417">
    <property type="entry name" value="P-loop_NTPase"/>
</dbReference>
<dbReference type="PROSITE" id="PS50893">
    <property type="entry name" value="ABC_TRANSPORTER_2"/>
    <property type="match status" value="1"/>
</dbReference>
<evidence type="ECO:0000256" key="3">
    <source>
        <dbReference type="ARBA" id="ARBA00022496"/>
    </source>
</evidence>
<dbReference type="InterPro" id="IPR017871">
    <property type="entry name" value="ABC_transporter-like_CS"/>
</dbReference>
<evidence type="ECO:0000256" key="2">
    <source>
        <dbReference type="ARBA" id="ARBA00022475"/>
    </source>
</evidence>
<dbReference type="GO" id="GO:0015408">
    <property type="term" value="F:ABC-type ferric iron transporter activity"/>
    <property type="evidence" value="ECO:0007669"/>
    <property type="project" value="InterPro"/>
</dbReference>
<dbReference type="PANTHER" id="PTHR42781">
    <property type="entry name" value="SPERMIDINE/PUTRESCINE IMPORT ATP-BINDING PROTEIN POTA"/>
    <property type="match status" value="1"/>
</dbReference>
<evidence type="ECO:0000256" key="6">
    <source>
        <dbReference type="ARBA" id="ARBA00023004"/>
    </source>
</evidence>
<dbReference type="CDD" id="cd03259">
    <property type="entry name" value="ABC_Carb_Solutes_like"/>
    <property type="match status" value="1"/>
</dbReference>
<organism evidence="10 11">
    <name type="scientific">endosymbiont of Lamellibrachia luymesi</name>
    <dbReference type="NCBI Taxonomy" id="2200907"/>
    <lineage>
        <taxon>Bacteria</taxon>
        <taxon>Pseudomonadati</taxon>
        <taxon>Pseudomonadota</taxon>
        <taxon>Gammaproteobacteria</taxon>
        <taxon>sulfur-oxidizing symbionts</taxon>
    </lineage>
</organism>
<proteinExistence type="predicted"/>
<dbReference type="Proteomes" id="UP000255508">
    <property type="component" value="Unassembled WGS sequence"/>
</dbReference>
<keyword evidence="2" id="KW-1003">Cell membrane</keyword>
<dbReference type="GO" id="GO:0015697">
    <property type="term" value="P:quaternary ammonium group transport"/>
    <property type="evidence" value="ECO:0007669"/>
    <property type="project" value="UniProtKB-ARBA"/>
</dbReference>
<dbReference type="EMBL" id="QFXD01000090">
    <property type="protein sequence ID" value="RDH91936.1"/>
    <property type="molecule type" value="Genomic_DNA"/>
</dbReference>
<keyword evidence="7" id="KW-0406">Ion transport</keyword>
<evidence type="ECO:0000313" key="11">
    <source>
        <dbReference type="Proteomes" id="UP000255508"/>
    </source>
</evidence>
<protein>
    <submittedName>
        <fullName evidence="10">ABC transporter ATP-binding protein</fullName>
    </submittedName>
</protein>
<dbReference type="InterPro" id="IPR008995">
    <property type="entry name" value="Mo/tungstate-bd_C_term_dom"/>
</dbReference>
<keyword evidence="1" id="KW-0813">Transport</keyword>
<name>A0A370DZC9_9GAMM</name>
<dbReference type="InterPro" id="IPR003593">
    <property type="entry name" value="AAA+_ATPase"/>
</dbReference>
<evidence type="ECO:0000256" key="1">
    <source>
        <dbReference type="ARBA" id="ARBA00022448"/>
    </source>
</evidence>
<dbReference type="AlphaFoldDB" id="A0A370DZC9"/>
<dbReference type="Gene3D" id="2.40.50.100">
    <property type="match status" value="1"/>
</dbReference>
<dbReference type="GO" id="GO:0016887">
    <property type="term" value="F:ATP hydrolysis activity"/>
    <property type="evidence" value="ECO:0007669"/>
    <property type="project" value="InterPro"/>
</dbReference>
<evidence type="ECO:0000259" key="9">
    <source>
        <dbReference type="PROSITE" id="PS50893"/>
    </source>
</evidence>
<keyword evidence="3" id="KW-0410">Iron transport</keyword>
<dbReference type="SUPFAM" id="SSF50331">
    <property type="entry name" value="MOP-like"/>
    <property type="match status" value="1"/>
</dbReference>
<dbReference type="PROSITE" id="PS00211">
    <property type="entry name" value="ABC_TRANSPORTER_1"/>
    <property type="match status" value="1"/>
</dbReference>
<gene>
    <name evidence="10" type="ORF">DIZ79_04710</name>
</gene>
<dbReference type="Pfam" id="PF00005">
    <property type="entry name" value="ABC_tran"/>
    <property type="match status" value="1"/>
</dbReference>
<evidence type="ECO:0000256" key="7">
    <source>
        <dbReference type="ARBA" id="ARBA00023065"/>
    </source>
</evidence>
<dbReference type="GO" id="GO:0005524">
    <property type="term" value="F:ATP binding"/>
    <property type="evidence" value="ECO:0007669"/>
    <property type="project" value="UniProtKB-KW"/>
</dbReference>